<comment type="caution">
    <text evidence="11">The sequence shown here is derived from an EMBL/GenBank/DDBJ whole genome shotgun (WGS) entry which is preliminary data.</text>
</comment>
<dbReference type="SUPFAM" id="SSF81321">
    <property type="entry name" value="Family A G protein-coupled receptor-like"/>
    <property type="match status" value="1"/>
</dbReference>
<keyword evidence="8" id="KW-0807">Transducer</keyword>
<feature type="transmembrane region" description="Helical" evidence="9">
    <location>
        <begin position="245"/>
        <end position="266"/>
    </location>
</feature>
<evidence type="ECO:0000256" key="2">
    <source>
        <dbReference type="ARBA" id="ARBA00022475"/>
    </source>
</evidence>
<protein>
    <recommendedName>
        <fullName evidence="10">G-protein coupled receptors family 1 profile domain-containing protein</fullName>
    </recommendedName>
</protein>
<dbReference type="EMBL" id="CALNXJ010000004">
    <property type="protein sequence ID" value="CAH3038428.1"/>
    <property type="molecule type" value="Genomic_DNA"/>
</dbReference>
<accession>A0AAU9VW56</accession>
<dbReference type="PRINTS" id="PR00237">
    <property type="entry name" value="GPCRRHODOPSN"/>
</dbReference>
<organism evidence="11 12">
    <name type="scientific">Pocillopora meandrina</name>
    <dbReference type="NCBI Taxonomy" id="46732"/>
    <lineage>
        <taxon>Eukaryota</taxon>
        <taxon>Metazoa</taxon>
        <taxon>Cnidaria</taxon>
        <taxon>Anthozoa</taxon>
        <taxon>Hexacorallia</taxon>
        <taxon>Scleractinia</taxon>
        <taxon>Astrocoeniina</taxon>
        <taxon>Pocilloporidae</taxon>
        <taxon>Pocillopora</taxon>
    </lineage>
</organism>
<dbReference type="InterPro" id="IPR000276">
    <property type="entry name" value="GPCR_Rhodpsn"/>
</dbReference>
<feature type="transmembrane region" description="Helical" evidence="9">
    <location>
        <begin position="109"/>
        <end position="130"/>
    </location>
</feature>
<proteinExistence type="predicted"/>
<feature type="transmembrane region" description="Helical" evidence="9">
    <location>
        <begin position="151"/>
        <end position="172"/>
    </location>
</feature>
<evidence type="ECO:0000256" key="3">
    <source>
        <dbReference type="ARBA" id="ARBA00022692"/>
    </source>
</evidence>
<dbReference type="PANTHER" id="PTHR24249:SF372">
    <property type="entry name" value="G-PROTEIN COUPLED RECEPTORS FAMILY 1 PROFILE DOMAIN-CONTAINING PROTEIN"/>
    <property type="match status" value="1"/>
</dbReference>
<dbReference type="Gene3D" id="1.20.1070.10">
    <property type="entry name" value="Rhodopsin 7-helix transmembrane proteins"/>
    <property type="match status" value="1"/>
</dbReference>
<evidence type="ECO:0000256" key="1">
    <source>
        <dbReference type="ARBA" id="ARBA00004651"/>
    </source>
</evidence>
<evidence type="ECO:0000256" key="7">
    <source>
        <dbReference type="ARBA" id="ARBA00023170"/>
    </source>
</evidence>
<dbReference type="AlphaFoldDB" id="A0AAU9VW56"/>
<feature type="transmembrane region" description="Helical" evidence="9">
    <location>
        <begin position="70"/>
        <end position="89"/>
    </location>
</feature>
<gene>
    <name evidence="11" type="ORF">PMEA_00021686</name>
</gene>
<evidence type="ECO:0000313" key="11">
    <source>
        <dbReference type="EMBL" id="CAH3038428.1"/>
    </source>
</evidence>
<evidence type="ECO:0000256" key="5">
    <source>
        <dbReference type="ARBA" id="ARBA00023040"/>
    </source>
</evidence>
<dbReference type="GO" id="GO:0004930">
    <property type="term" value="F:G protein-coupled receptor activity"/>
    <property type="evidence" value="ECO:0007669"/>
    <property type="project" value="UniProtKB-KW"/>
</dbReference>
<dbReference type="GO" id="GO:0005886">
    <property type="term" value="C:plasma membrane"/>
    <property type="evidence" value="ECO:0007669"/>
    <property type="project" value="UniProtKB-SubCell"/>
</dbReference>
<reference evidence="11 12" key="1">
    <citation type="submission" date="2022-05" db="EMBL/GenBank/DDBJ databases">
        <authorList>
            <consortium name="Genoscope - CEA"/>
            <person name="William W."/>
        </authorList>
    </citation>
    <scope>NUCLEOTIDE SEQUENCE [LARGE SCALE GENOMIC DNA]</scope>
</reference>
<evidence type="ECO:0000259" key="10">
    <source>
        <dbReference type="PROSITE" id="PS50262"/>
    </source>
</evidence>
<evidence type="ECO:0000256" key="6">
    <source>
        <dbReference type="ARBA" id="ARBA00023136"/>
    </source>
</evidence>
<name>A0AAU9VW56_9CNID</name>
<keyword evidence="5" id="KW-0297">G-protein coupled receptor</keyword>
<evidence type="ECO:0000313" key="12">
    <source>
        <dbReference type="Proteomes" id="UP001159428"/>
    </source>
</evidence>
<keyword evidence="7" id="KW-0675">Receptor</keyword>
<keyword evidence="6 9" id="KW-0472">Membrane</keyword>
<comment type="subcellular location">
    <subcellularLocation>
        <location evidence="1">Cell membrane</location>
        <topology evidence="1">Multi-pass membrane protein</topology>
    </subcellularLocation>
</comment>
<dbReference type="InterPro" id="IPR017452">
    <property type="entry name" value="GPCR_Rhodpsn_7TM"/>
</dbReference>
<keyword evidence="2" id="KW-1003">Cell membrane</keyword>
<evidence type="ECO:0000256" key="9">
    <source>
        <dbReference type="SAM" id="Phobius"/>
    </source>
</evidence>
<dbReference type="PANTHER" id="PTHR24249">
    <property type="entry name" value="HISTAMINE RECEPTOR-RELATED G-PROTEIN COUPLED RECEPTOR"/>
    <property type="match status" value="1"/>
</dbReference>
<feature type="transmembrane region" description="Helical" evidence="9">
    <location>
        <begin position="33"/>
        <end position="58"/>
    </location>
</feature>
<dbReference type="InterPro" id="IPR050569">
    <property type="entry name" value="TAAR"/>
</dbReference>
<feature type="transmembrane region" description="Helical" evidence="9">
    <location>
        <begin position="278"/>
        <end position="297"/>
    </location>
</feature>
<feature type="transmembrane region" description="Helical" evidence="9">
    <location>
        <begin position="178"/>
        <end position="198"/>
    </location>
</feature>
<feature type="domain" description="G-protein coupled receptors family 1 profile" evidence="10">
    <location>
        <begin position="50"/>
        <end position="296"/>
    </location>
</feature>
<evidence type="ECO:0000256" key="4">
    <source>
        <dbReference type="ARBA" id="ARBA00022989"/>
    </source>
</evidence>
<keyword evidence="3 9" id="KW-0812">Transmembrane</keyword>
<evidence type="ECO:0000256" key="8">
    <source>
        <dbReference type="ARBA" id="ARBA00023224"/>
    </source>
</evidence>
<dbReference type="Proteomes" id="UP001159428">
    <property type="component" value="Unassembled WGS sequence"/>
</dbReference>
<dbReference type="PROSITE" id="PS50262">
    <property type="entry name" value="G_PROTEIN_RECEP_F1_2"/>
    <property type="match status" value="1"/>
</dbReference>
<sequence length="311" mass="35422">MERVFSNSSDFSGCTNCSDDHSQIQWTLTFTSVITLSMIGIAGAIVGTLGNGLVLLAITRNVKFRSVPDFLILSLSTADLIVSSIYMPFHVKNTICYPALKNNATYIMIMKFVGKLALLASIVNVVGITIDRLTAIRWPLRYHKLMTKTFALSYISVAWLTSAIIAAVYSFAETKQEIFLWIYCMALLLATIFMYSYILRVAHAQRIRIVAMLHRDNEERFSKQTPDCLEDKAAKTLKESKAAKTFAIVVGAFVVTWIPLIFYSAIAPWSESWYYEGFEWAKTFSLWNSFLNPYIYFARSRRYRQTALQML</sequence>
<dbReference type="Pfam" id="PF00001">
    <property type="entry name" value="7tm_1"/>
    <property type="match status" value="1"/>
</dbReference>
<keyword evidence="12" id="KW-1185">Reference proteome</keyword>
<dbReference type="CDD" id="cd00637">
    <property type="entry name" value="7tm_classA_rhodopsin-like"/>
    <property type="match status" value="1"/>
</dbReference>
<feature type="non-terminal residue" evidence="11">
    <location>
        <position position="311"/>
    </location>
</feature>
<dbReference type="SMART" id="SM01381">
    <property type="entry name" value="7TM_GPCR_Srsx"/>
    <property type="match status" value="1"/>
</dbReference>
<keyword evidence="4 9" id="KW-1133">Transmembrane helix</keyword>